<gene>
    <name evidence="3" type="ordered locus">Plabr_0384</name>
</gene>
<feature type="region of interest" description="Disordered" evidence="1">
    <location>
        <begin position="1"/>
        <end position="26"/>
    </location>
</feature>
<dbReference type="KEGG" id="pbs:Plabr_0384"/>
<organism evidence="3 4">
    <name type="scientific">Rubinisphaera brasiliensis (strain ATCC 49424 / DSM 5305 / JCM 21570 / IAM 15109 / NBRC 103401 / IFAM 1448)</name>
    <name type="common">Planctomyces brasiliensis</name>
    <dbReference type="NCBI Taxonomy" id="756272"/>
    <lineage>
        <taxon>Bacteria</taxon>
        <taxon>Pseudomonadati</taxon>
        <taxon>Planctomycetota</taxon>
        <taxon>Planctomycetia</taxon>
        <taxon>Planctomycetales</taxon>
        <taxon>Planctomycetaceae</taxon>
        <taxon>Rubinisphaera</taxon>
    </lineage>
</organism>
<dbReference type="AlphaFoldDB" id="F0SRF0"/>
<evidence type="ECO:0000313" key="3">
    <source>
        <dbReference type="EMBL" id="ADY58011.1"/>
    </source>
</evidence>
<feature type="compositionally biased region" description="Acidic residues" evidence="1">
    <location>
        <begin position="101"/>
        <end position="114"/>
    </location>
</feature>
<proteinExistence type="predicted"/>
<evidence type="ECO:0000313" key="4">
    <source>
        <dbReference type="Proteomes" id="UP000006860"/>
    </source>
</evidence>
<dbReference type="HOGENOM" id="CLU_2119294_0_0_0"/>
<reference evidence="4" key="1">
    <citation type="submission" date="2011-02" db="EMBL/GenBank/DDBJ databases">
        <title>The complete genome of Planctomyces brasiliensis DSM 5305.</title>
        <authorList>
            <person name="Lucas S."/>
            <person name="Copeland A."/>
            <person name="Lapidus A."/>
            <person name="Bruce D."/>
            <person name="Goodwin L."/>
            <person name="Pitluck S."/>
            <person name="Kyrpides N."/>
            <person name="Mavromatis K."/>
            <person name="Pagani I."/>
            <person name="Ivanova N."/>
            <person name="Ovchinnikova G."/>
            <person name="Lu M."/>
            <person name="Detter J.C."/>
            <person name="Han C."/>
            <person name="Land M."/>
            <person name="Hauser L."/>
            <person name="Markowitz V."/>
            <person name="Cheng J.-F."/>
            <person name="Hugenholtz P."/>
            <person name="Woyke T."/>
            <person name="Wu D."/>
            <person name="Tindall B."/>
            <person name="Pomrenke H.G."/>
            <person name="Brambilla E."/>
            <person name="Klenk H.-P."/>
            <person name="Eisen J.A."/>
        </authorList>
    </citation>
    <scope>NUCLEOTIDE SEQUENCE [LARGE SCALE GENOMIC DNA]</scope>
    <source>
        <strain evidence="4">ATCC 49424 / DSM 5305 / JCM 21570 / NBRC 103401 / IFAM 1448</strain>
    </source>
</reference>
<accession>F0SRF0</accession>
<keyword evidence="4" id="KW-1185">Reference proteome</keyword>
<name>F0SRF0_RUBBR</name>
<evidence type="ECO:0000256" key="1">
    <source>
        <dbReference type="SAM" id="MobiDB-lite"/>
    </source>
</evidence>
<sequence>MNVRDGRGDLPPDEPEKYKFNPHGDRITGRDWSFLTYLLALSILPLIASVVVCVVLFMRNPNFDNFEEGPASMENVPTSRGPVNEQDRKARLAPSAKEADSTDETPTEAEQAQE</sequence>
<dbReference type="RefSeq" id="WP_013626755.1">
    <property type="nucleotide sequence ID" value="NC_015174.1"/>
</dbReference>
<keyword evidence="2" id="KW-0812">Transmembrane</keyword>
<protein>
    <submittedName>
        <fullName evidence="3">Uncharacterized protein</fullName>
    </submittedName>
</protein>
<dbReference type="STRING" id="756272.Plabr_0384"/>
<dbReference type="Proteomes" id="UP000006860">
    <property type="component" value="Chromosome"/>
</dbReference>
<evidence type="ECO:0000256" key="2">
    <source>
        <dbReference type="SAM" id="Phobius"/>
    </source>
</evidence>
<feature type="transmembrane region" description="Helical" evidence="2">
    <location>
        <begin position="34"/>
        <end position="57"/>
    </location>
</feature>
<dbReference type="EMBL" id="CP002546">
    <property type="protein sequence ID" value="ADY58011.1"/>
    <property type="molecule type" value="Genomic_DNA"/>
</dbReference>
<dbReference type="OrthoDB" id="10008454at2"/>
<keyword evidence="2" id="KW-1133">Transmembrane helix</keyword>
<keyword evidence="2" id="KW-0472">Membrane</keyword>
<feature type="region of interest" description="Disordered" evidence="1">
    <location>
        <begin position="65"/>
        <end position="114"/>
    </location>
</feature>